<keyword evidence="2 7" id="KW-0812">Transmembrane</keyword>
<dbReference type="HOGENOM" id="CLU_000604_19_1_1"/>
<dbReference type="InParanoid" id="E0VHQ3"/>
<accession>E0VHQ3</accession>
<dbReference type="InterPro" id="IPR003593">
    <property type="entry name" value="AAA+_ATPase"/>
</dbReference>
<feature type="transmembrane region" description="Helical" evidence="7">
    <location>
        <begin position="856"/>
        <end position="876"/>
    </location>
</feature>
<proteinExistence type="predicted"/>
<dbReference type="EnsemblMetazoa" id="PHUM214970-RA">
    <property type="protein sequence ID" value="PHUM214970-PA"/>
    <property type="gene ID" value="PHUM214970"/>
</dbReference>
<evidence type="ECO:0000256" key="5">
    <source>
        <dbReference type="ARBA" id="ARBA00022989"/>
    </source>
</evidence>
<dbReference type="CTD" id="8237482"/>
<feature type="transmembrane region" description="Helical" evidence="7">
    <location>
        <begin position="299"/>
        <end position="318"/>
    </location>
</feature>
<evidence type="ECO:0000313" key="10">
    <source>
        <dbReference type="EnsemblMetazoa" id="PHUM214970-PA"/>
    </source>
</evidence>
<name>E0VHQ3_PEDHC</name>
<feature type="domain" description="ABC transporter" evidence="8">
    <location>
        <begin position="1133"/>
        <end position="1376"/>
    </location>
</feature>
<dbReference type="PROSITE" id="PS00211">
    <property type="entry name" value="ABC_TRANSPORTER_1"/>
    <property type="match status" value="1"/>
</dbReference>
<feature type="transmembrane region" description="Helical" evidence="7">
    <location>
        <begin position="964"/>
        <end position="985"/>
    </location>
</feature>
<feature type="transmembrane region" description="Helical" evidence="7">
    <location>
        <begin position="182"/>
        <end position="210"/>
    </location>
</feature>
<dbReference type="KEGG" id="phu:Phum_PHUM214970"/>
<dbReference type="InterPro" id="IPR027417">
    <property type="entry name" value="P-loop_NTPase"/>
</dbReference>
<evidence type="ECO:0000313" key="9">
    <source>
        <dbReference type="EMBL" id="EEB12939.1"/>
    </source>
</evidence>
<dbReference type="PANTHER" id="PTHR19229:SF209">
    <property type="entry name" value="ATP-BINDING CASSETTE SUB-FAMILY A MEMBER 5 ISOFORM X1"/>
    <property type="match status" value="1"/>
</dbReference>
<evidence type="ECO:0000313" key="11">
    <source>
        <dbReference type="Proteomes" id="UP000009046"/>
    </source>
</evidence>
<dbReference type="SUPFAM" id="SSF52540">
    <property type="entry name" value="P-loop containing nucleoside triphosphate hydrolases"/>
    <property type="match status" value="2"/>
</dbReference>
<dbReference type="InterPro" id="IPR026082">
    <property type="entry name" value="ABCA"/>
</dbReference>
<dbReference type="GO" id="GO:0016887">
    <property type="term" value="F:ATP hydrolysis activity"/>
    <property type="evidence" value="ECO:0007669"/>
    <property type="project" value="InterPro"/>
</dbReference>
<reference evidence="9" key="2">
    <citation type="submission" date="2007-04" db="EMBL/GenBank/DDBJ databases">
        <title>The genome of the human body louse.</title>
        <authorList>
            <consortium name="The Human Body Louse Genome Consortium"/>
            <person name="Kirkness E."/>
            <person name="Walenz B."/>
            <person name="Hass B."/>
            <person name="Bruggner R."/>
            <person name="Strausberg R."/>
        </authorList>
    </citation>
    <scope>NUCLEOTIDE SEQUENCE</scope>
    <source>
        <strain evidence="9">USDA</strain>
    </source>
</reference>
<dbReference type="FunFam" id="3.40.50.300:FF:002275">
    <property type="entry name" value="ATP-binding cassette, subfamily A (ABC1), member 16"/>
    <property type="match status" value="1"/>
</dbReference>
<feature type="domain" description="ABC transporter" evidence="8">
    <location>
        <begin position="453"/>
        <end position="691"/>
    </location>
</feature>
<dbReference type="EMBL" id="AAZO01002470">
    <property type="status" value="NOT_ANNOTATED_CDS"/>
    <property type="molecule type" value="Genomic_DNA"/>
</dbReference>
<dbReference type="GO" id="GO:0005524">
    <property type="term" value="F:ATP binding"/>
    <property type="evidence" value="ECO:0007669"/>
    <property type="project" value="UniProtKB-KW"/>
</dbReference>
<dbReference type="FunFam" id="3.40.50.300:FF:002097">
    <property type="entry name" value="ATP-binding cassette sub-family A member"/>
    <property type="match status" value="1"/>
</dbReference>
<dbReference type="GeneID" id="8237482"/>
<dbReference type="VEuPathDB" id="VectorBase:PHUM214970"/>
<protein>
    <submittedName>
        <fullName evidence="9">Predicted protein</fullName>
    </submittedName>
</protein>
<dbReference type="GO" id="GO:0016020">
    <property type="term" value="C:membrane"/>
    <property type="evidence" value="ECO:0007669"/>
    <property type="project" value="UniProtKB-SubCell"/>
</dbReference>
<dbReference type="EMBL" id="DS235171">
    <property type="protein sequence ID" value="EEB12939.1"/>
    <property type="molecule type" value="Genomic_DNA"/>
</dbReference>
<comment type="subcellular location">
    <subcellularLocation>
        <location evidence="1">Membrane</location>
        <topology evidence="1">Multi-pass membrane protein</topology>
    </subcellularLocation>
</comment>
<dbReference type="GO" id="GO:0140359">
    <property type="term" value="F:ABC-type transporter activity"/>
    <property type="evidence" value="ECO:0007669"/>
    <property type="project" value="InterPro"/>
</dbReference>
<feature type="transmembrane region" description="Helical" evidence="7">
    <location>
        <begin position="1045"/>
        <end position="1066"/>
    </location>
</feature>
<evidence type="ECO:0000256" key="1">
    <source>
        <dbReference type="ARBA" id="ARBA00004141"/>
    </source>
</evidence>
<feature type="transmembrane region" description="Helical" evidence="7">
    <location>
        <begin position="997"/>
        <end position="1019"/>
    </location>
</feature>
<dbReference type="STRING" id="121224.E0VHQ3"/>
<dbReference type="CDD" id="cd03263">
    <property type="entry name" value="ABC_subfamily_A"/>
    <property type="match status" value="2"/>
</dbReference>
<dbReference type="OMA" id="DIAFKYW"/>
<evidence type="ECO:0000256" key="2">
    <source>
        <dbReference type="ARBA" id="ARBA00022692"/>
    </source>
</evidence>
<feature type="transmembrane region" description="Helical" evidence="7">
    <location>
        <begin position="933"/>
        <end position="958"/>
    </location>
</feature>
<dbReference type="InterPro" id="IPR017871">
    <property type="entry name" value="ABC_transporter-like_CS"/>
</dbReference>
<keyword evidence="6 7" id="KW-0472">Membrane</keyword>
<evidence type="ECO:0000256" key="7">
    <source>
        <dbReference type="SAM" id="Phobius"/>
    </source>
</evidence>
<keyword evidence="4" id="KW-0067">ATP-binding</keyword>
<evidence type="ECO:0000259" key="8">
    <source>
        <dbReference type="PROSITE" id="PS50893"/>
    </source>
</evidence>
<keyword evidence="5 7" id="KW-1133">Transmembrane helix</keyword>
<feature type="transmembrane region" description="Helical" evidence="7">
    <location>
        <begin position="896"/>
        <end position="921"/>
    </location>
</feature>
<feature type="transmembrane region" description="Helical" evidence="7">
    <location>
        <begin position="266"/>
        <end position="287"/>
    </location>
</feature>
<sequence>MKTPQGDADLFQHFSHLKNHTVAVVPNTSEVQIFLDHVNYMWLNMQERPGKYPIDFVMFHTKDDLMSAYWTDPKSIPIAVVFDEEDPLQYEIRTNPSFVVTPQTTELYSSPANCRESVSHWAGIFPIETGDSCPVNQYYYSGFVALQTLLDYTKIRLDSNKLDLQVPHFLLELFPKEAFTGYWMVAFRVIIPLYMVMALSQFITYLLILIVGEKEKKIKEGMKIMGLKDSVFWLSWFIIYAIFTTFLSIISCVLLFSLQVFQHTNYILIFLLTLLYSFSIIMFGFLITPFFDKSRTAGILGNFAVNMMSLFYFIQVFVDDSDSIALWIVSLISSSGFALAMDKALVLDLSGNGVSFDNLWAGPGISFGGSLIMMAFDTILYGFLAYYLDSVIPSEHGVKRKPWFCFTLNFWCPNKKSPTVPLVNGESGSFDTSEEATRDVEPVAREMKGREAIRIVDLYKSFRSCRKPEIKAVNGINLTIYEGQITAILGHNGAGKTTLFNILTGLTSPTAGTALVFGYDIRDPNGMSNIRQMIGVCPQHDILFDLLTPREHLEFFAVVRGIPKNTIEMEVTKTLRDIDLVDKADTFAKYLSGGQKRKLSVGIAVIGDPKIIILDEPTAGVDPYSRRHLWSVLQNRRHGKVFLHLERDEETDCVMDNLSKKMVRNRALSRSLSLQSKSTSYQSLQNEIGGISNNVDGITKPQNENLENNILHANENAPLTGVQGFGETYLKETNLAVYNGSDTNLDQFYKMLLMSGFDDIEKYNGNYSLLLEVKPHMAALNINVFEPPFFNITAIYNDTMQHSLPILMNLLNNALYRFFVHGKSSGMFDPPIVMKTHPFQQTSQPEGLHFGTFTSALFIGMTFVLVPVSLAVDMVYDREIKARNQLRVNGLSFSQYFLTYVIVLGVLMLFICFSLILLILIFDLPSLREPPAFMMLGILIILYCPSSILCCTCLSYIFDKADTALSILPNIVTFSGIIPFSLVIILDMFRIGGRAVIGLHTFFSLVNTLYVPYAVIYFVDRVYIMCSMNPACNYLVFSDYLTDEIIIMIFSSLLHIPFWFLMLRIVDVKKSGGKISEAFQFLTSNDSPNLKEVLENSDVGEYEDVDVKSERTRVSDILNSNLQNPPVVVVHNLRKEYVKSSERICNCCKKDEVEPNRKLAVRNLSVAVEAGEVFGLLGHNGAGKTTTMKIMIAEEGPTKGQVQIGGYNIISNISDAFQIMGYCPQHDAQWKNITVREHLECYAAIRGVPPEEISRVVEMYLQGLQISEHANKQSQHCSGGTKRKLSFAMAMVGDPRVVLMDEPSTGMDPKSKRFLWDTILASFQGSRGAILTTHSMEEADALCSRVGIMVKGELRCIGSTQHLKNLYGAGYTLEIKLRGGDLTPTTPGSNRTDDLKNFVSELFPDAILEESFADRLVFSVSQQSVTSLAQCFSNLEKAKTELDVEEYSFSQTTLEQVFLKFAHYDEINED</sequence>
<dbReference type="EMBL" id="AAZO01002471">
    <property type="status" value="NOT_ANNOTATED_CDS"/>
    <property type="molecule type" value="Genomic_DNA"/>
</dbReference>
<evidence type="ECO:0000256" key="6">
    <source>
        <dbReference type="ARBA" id="ARBA00023136"/>
    </source>
</evidence>
<dbReference type="eggNOG" id="KOG0059">
    <property type="taxonomic scope" value="Eukaryota"/>
</dbReference>
<reference evidence="10" key="3">
    <citation type="submission" date="2020-05" db="UniProtKB">
        <authorList>
            <consortium name="EnsemblMetazoa"/>
        </authorList>
    </citation>
    <scope>IDENTIFICATION</scope>
    <source>
        <strain evidence="10">USDA</strain>
    </source>
</reference>
<organism>
    <name type="scientific">Pediculus humanus subsp. corporis</name>
    <name type="common">Body louse</name>
    <dbReference type="NCBI Taxonomy" id="121224"/>
    <lineage>
        <taxon>Eukaryota</taxon>
        <taxon>Metazoa</taxon>
        <taxon>Ecdysozoa</taxon>
        <taxon>Arthropoda</taxon>
        <taxon>Hexapoda</taxon>
        <taxon>Insecta</taxon>
        <taxon>Pterygota</taxon>
        <taxon>Neoptera</taxon>
        <taxon>Paraneoptera</taxon>
        <taxon>Psocodea</taxon>
        <taxon>Troctomorpha</taxon>
        <taxon>Phthiraptera</taxon>
        <taxon>Anoplura</taxon>
        <taxon>Pediculidae</taxon>
        <taxon>Pediculus</taxon>
    </lineage>
</organism>
<dbReference type="Pfam" id="PF00005">
    <property type="entry name" value="ABC_tran"/>
    <property type="match status" value="2"/>
</dbReference>
<evidence type="ECO:0000256" key="3">
    <source>
        <dbReference type="ARBA" id="ARBA00022741"/>
    </source>
</evidence>
<dbReference type="PANTHER" id="PTHR19229">
    <property type="entry name" value="ATP-BINDING CASSETTE TRANSPORTER SUBFAMILY A ABCA"/>
    <property type="match status" value="1"/>
</dbReference>
<dbReference type="RefSeq" id="XP_002425677.1">
    <property type="nucleotide sequence ID" value="XM_002425632.1"/>
</dbReference>
<evidence type="ECO:0000256" key="4">
    <source>
        <dbReference type="ARBA" id="ARBA00022840"/>
    </source>
</evidence>
<gene>
    <name evidence="10" type="primary">8237482</name>
    <name evidence="9" type="ORF">Phum_PHUM214970</name>
</gene>
<dbReference type="Pfam" id="PF12698">
    <property type="entry name" value="ABC2_membrane_3"/>
    <property type="match status" value="2"/>
</dbReference>
<dbReference type="InterPro" id="IPR003439">
    <property type="entry name" value="ABC_transporter-like_ATP-bd"/>
</dbReference>
<reference evidence="9" key="1">
    <citation type="submission" date="2007-04" db="EMBL/GenBank/DDBJ databases">
        <title>Annotation of Pediculus humanus corporis strain USDA.</title>
        <authorList>
            <person name="Kirkness E."/>
            <person name="Hannick L."/>
            <person name="Hass B."/>
            <person name="Bruggner R."/>
            <person name="Lawson D."/>
            <person name="Bidwell S."/>
            <person name="Joardar V."/>
            <person name="Caler E."/>
            <person name="Walenz B."/>
            <person name="Inman J."/>
            <person name="Schobel S."/>
            <person name="Galinsky K."/>
            <person name="Amedeo P."/>
            <person name="Strausberg R."/>
        </authorList>
    </citation>
    <scope>NUCLEOTIDE SEQUENCE</scope>
    <source>
        <strain evidence="9">USDA</strain>
    </source>
</reference>
<dbReference type="SMART" id="SM00382">
    <property type="entry name" value="AAA"/>
    <property type="match status" value="2"/>
</dbReference>
<keyword evidence="11" id="KW-1185">Reference proteome</keyword>
<keyword evidence="3" id="KW-0547">Nucleotide-binding</keyword>
<feature type="transmembrane region" description="Helical" evidence="7">
    <location>
        <begin position="231"/>
        <end position="260"/>
    </location>
</feature>
<dbReference type="InterPro" id="IPR056264">
    <property type="entry name" value="R2_ABCA1-4-like"/>
</dbReference>
<feature type="transmembrane region" description="Helical" evidence="7">
    <location>
        <begin position="324"/>
        <end position="341"/>
    </location>
</feature>
<dbReference type="Proteomes" id="UP000009046">
    <property type="component" value="Unassembled WGS sequence"/>
</dbReference>
<dbReference type="OrthoDB" id="8061355at2759"/>
<dbReference type="InterPro" id="IPR013525">
    <property type="entry name" value="ABC2_TM"/>
</dbReference>
<dbReference type="Pfam" id="PF23321">
    <property type="entry name" value="R1_ABCA1"/>
    <property type="match status" value="1"/>
</dbReference>
<dbReference type="Gene3D" id="3.40.50.300">
    <property type="entry name" value="P-loop containing nucleotide triphosphate hydrolases"/>
    <property type="match status" value="2"/>
</dbReference>
<dbReference type="PROSITE" id="PS50893">
    <property type="entry name" value="ABC_TRANSPORTER_2"/>
    <property type="match status" value="2"/>
</dbReference>